<gene>
    <name evidence="2" type="ORF">AB1Y20_004966</name>
</gene>
<feature type="coiled-coil region" evidence="1">
    <location>
        <begin position="315"/>
        <end position="342"/>
    </location>
</feature>
<reference evidence="2 3" key="1">
    <citation type="journal article" date="2024" name="Science">
        <title>Giant polyketide synthase enzymes in the biosynthesis of giant marine polyether toxins.</title>
        <authorList>
            <person name="Fallon T.R."/>
            <person name="Shende V.V."/>
            <person name="Wierzbicki I.H."/>
            <person name="Pendleton A.L."/>
            <person name="Watervoot N.F."/>
            <person name="Auber R.P."/>
            <person name="Gonzalez D.J."/>
            <person name="Wisecaver J.H."/>
            <person name="Moore B.S."/>
        </authorList>
    </citation>
    <scope>NUCLEOTIDE SEQUENCE [LARGE SCALE GENOMIC DNA]</scope>
    <source>
        <strain evidence="2 3">12B1</strain>
    </source>
</reference>
<protein>
    <submittedName>
        <fullName evidence="2">Uncharacterized protein</fullName>
    </submittedName>
</protein>
<dbReference type="EMBL" id="JBGBPQ010000013">
    <property type="protein sequence ID" value="KAL1511676.1"/>
    <property type="molecule type" value="Genomic_DNA"/>
</dbReference>
<organism evidence="2 3">
    <name type="scientific">Prymnesium parvum</name>
    <name type="common">Toxic golden alga</name>
    <dbReference type="NCBI Taxonomy" id="97485"/>
    <lineage>
        <taxon>Eukaryota</taxon>
        <taxon>Haptista</taxon>
        <taxon>Haptophyta</taxon>
        <taxon>Prymnesiophyceae</taxon>
        <taxon>Prymnesiales</taxon>
        <taxon>Prymnesiaceae</taxon>
        <taxon>Prymnesium</taxon>
    </lineage>
</organism>
<evidence type="ECO:0000256" key="1">
    <source>
        <dbReference type="SAM" id="Coils"/>
    </source>
</evidence>
<sequence>MYKEDTVLSPDGKTKHTQYKLALEELLNPNDLTNKRSTELTIEYLQYLTSQDGALCWDKVAQGHADTRGCEATNDKFSESVFGVFDMMLKRCDGISREAASALAQAVRAKSFWQGDAVKRRKKQEPPPPGLGYFHTLPVQEQEALVEYARRIMRVQRGVDRADNAEVAAYVKAKVRSNSEEELQALITEWGYGLSFFERWQQRGVRLASEVSSALRVLEKEDKRKQRQDQLDWRREQVEMRTRGLRWVEFQTHWSSGSDEHIGTVEELTEHLKLIVQEERSRRAAGTLPESAPAPIMKRKTFKDLGTPTAQADALSEARTELSAAEELMAAAQRERERLEAIGEIDTVGHNGEEWAAL</sequence>
<dbReference type="Proteomes" id="UP001515480">
    <property type="component" value="Unassembled WGS sequence"/>
</dbReference>
<evidence type="ECO:0000313" key="3">
    <source>
        <dbReference type="Proteomes" id="UP001515480"/>
    </source>
</evidence>
<evidence type="ECO:0000313" key="2">
    <source>
        <dbReference type="EMBL" id="KAL1511676.1"/>
    </source>
</evidence>
<keyword evidence="3" id="KW-1185">Reference proteome</keyword>
<comment type="caution">
    <text evidence="2">The sequence shown here is derived from an EMBL/GenBank/DDBJ whole genome shotgun (WGS) entry which is preliminary data.</text>
</comment>
<keyword evidence="1" id="KW-0175">Coiled coil</keyword>
<dbReference type="AlphaFoldDB" id="A0AB34J400"/>
<accession>A0AB34J400</accession>
<proteinExistence type="predicted"/>
<name>A0AB34J400_PRYPA</name>